<name>A0A1G8ZGE8_9RHOB</name>
<evidence type="ECO:0000313" key="2">
    <source>
        <dbReference type="EMBL" id="SDK14196.1"/>
    </source>
</evidence>
<keyword evidence="2" id="KW-0808">Transferase</keyword>
<evidence type="ECO:0000313" key="3">
    <source>
        <dbReference type="Proteomes" id="UP000199328"/>
    </source>
</evidence>
<proteinExistence type="predicted"/>
<dbReference type="OrthoDB" id="9810066at2"/>
<dbReference type="InterPro" id="IPR000836">
    <property type="entry name" value="PRTase_dom"/>
</dbReference>
<dbReference type="SUPFAM" id="SSF53271">
    <property type="entry name" value="PRTase-like"/>
    <property type="match status" value="1"/>
</dbReference>
<dbReference type="Gene3D" id="3.30.1310.20">
    <property type="entry name" value="PRTase-like"/>
    <property type="match status" value="1"/>
</dbReference>
<accession>A0A1G8ZGE8</accession>
<dbReference type="Proteomes" id="UP000199328">
    <property type="component" value="Unassembled WGS sequence"/>
</dbReference>
<evidence type="ECO:0000259" key="1">
    <source>
        <dbReference type="Pfam" id="PF00156"/>
    </source>
</evidence>
<gene>
    <name evidence="2" type="ORF">SAMN05216257_101730</name>
</gene>
<dbReference type="Pfam" id="PF00156">
    <property type="entry name" value="Pribosyltran"/>
    <property type="match status" value="1"/>
</dbReference>
<sequence>MKRFADREEAGQLLAERLAAEGPWNDPVVLALPRGGVPVARPVADRLGAPLDLLLVRKIGAPGNPELAVGAVVDGTDREAVWNDDLLRLMGLSREDMAPAVARALAEIEERRRLYLGDRAPVPVEGRDVIVIDDGIATGATMRAALRAVRRRNPASVTLAVPVAPADTLHELRPLVDRLVCLAVPEPFHAVGLHYEDFRQTTDEEVRALLARGPEIGGQEQKGGA</sequence>
<dbReference type="STRING" id="990712.SAMN05216257_101730"/>
<keyword evidence="3" id="KW-1185">Reference proteome</keyword>
<feature type="domain" description="Phosphoribosyltransferase" evidence="1">
    <location>
        <begin position="13"/>
        <end position="179"/>
    </location>
</feature>
<protein>
    <submittedName>
        <fullName evidence="2">Predicted phosphoribosyltransferase</fullName>
    </submittedName>
</protein>
<keyword evidence="2" id="KW-0328">Glycosyltransferase</keyword>
<reference evidence="3" key="1">
    <citation type="submission" date="2016-10" db="EMBL/GenBank/DDBJ databases">
        <authorList>
            <person name="Varghese N."/>
            <person name="Submissions S."/>
        </authorList>
    </citation>
    <scope>NUCLEOTIDE SEQUENCE [LARGE SCALE GENOMIC DNA]</scope>
    <source>
        <strain evidence="3">CGMCC 1.10789</strain>
    </source>
</reference>
<organism evidence="2 3">
    <name type="scientific">Meinhardsimonia xiamenensis</name>
    <dbReference type="NCBI Taxonomy" id="990712"/>
    <lineage>
        <taxon>Bacteria</taxon>
        <taxon>Pseudomonadati</taxon>
        <taxon>Pseudomonadota</taxon>
        <taxon>Alphaproteobacteria</taxon>
        <taxon>Rhodobacterales</taxon>
        <taxon>Paracoccaceae</taxon>
        <taxon>Meinhardsimonia</taxon>
    </lineage>
</organism>
<dbReference type="EMBL" id="FNFV01000001">
    <property type="protein sequence ID" value="SDK14196.1"/>
    <property type="molecule type" value="Genomic_DNA"/>
</dbReference>
<dbReference type="CDD" id="cd06223">
    <property type="entry name" value="PRTases_typeI"/>
    <property type="match status" value="1"/>
</dbReference>
<dbReference type="AlphaFoldDB" id="A0A1G8ZGE8"/>
<dbReference type="InterPro" id="IPR029057">
    <property type="entry name" value="PRTase-like"/>
</dbReference>
<dbReference type="Gene3D" id="3.40.50.2020">
    <property type="match status" value="1"/>
</dbReference>
<dbReference type="RefSeq" id="WP_092498419.1">
    <property type="nucleotide sequence ID" value="NZ_FNFV01000001.1"/>
</dbReference>
<dbReference type="GO" id="GO:0016757">
    <property type="term" value="F:glycosyltransferase activity"/>
    <property type="evidence" value="ECO:0007669"/>
    <property type="project" value="UniProtKB-KW"/>
</dbReference>